<proteinExistence type="predicted"/>
<gene>
    <name evidence="1" type="ORF">RV14_GL001258</name>
</gene>
<name>A0A1L8WAS9_9ENTE</name>
<dbReference type="EMBL" id="JXLB01000027">
    <property type="protein sequence ID" value="OJG78109.1"/>
    <property type="molecule type" value="Genomic_DNA"/>
</dbReference>
<keyword evidence="2" id="KW-1185">Reference proteome</keyword>
<organism evidence="1 2">
    <name type="scientific">Enterococcus ratti</name>
    <dbReference type="NCBI Taxonomy" id="150033"/>
    <lineage>
        <taxon>Bacteria</taxon>
        <taxon>Bacillati</taxon>
        <taxon>Bacillota</taxon>
        <taxon>Bacilli</taxon>
        <taxon>Lactobacillales</taxon>
        <taxon>Enterococcaceae</taxon>
        <taxon>Enterococcus</taxon>
    </lineage>
</organism>
<comment type="caution">
    <text evidence="1">The sequence shown here is derived from an EMBL/GenBank/DDBJ whole genome shotgun (WGS) entry which is preliminary data.</text>
</comment>
<protein>
    <submittedName>
        <fullName evidence="1">Uncharacterized protein</fullName>
    </submittedName>
</protein>
<dbReference type="AlphaFoldDB" id="A0A1L8WAS9"/>
<sequence length="63" mass="7065">MSLQELNKAIFKEASNSLTEKLPVFCLSISIEIGMNPSFFASWTNFFNIKYSSLYIGPALQIA</sequence>
<reference evidence="1 2" key="1">
    <citation type="submission" date="2014-12" db="EMBL/GenBank/DDBJ databases">
        <title>Draft genome sequences of 29 type strains of Enterococci.</title>
        <authorList>
            <person name="Zhong Z."/>
            <person name="Sun Z."/>
            <person name="Liu W."/>
            <person name="Zhang W."/>
            <person name="Zhang H."/>
        </authorList>
    </citation>
    <scope>NUCLEOTIDE SEQUENCE [LARGE SCALE GENOMIC DNA]</scope>
    <source>
        <strain evidence="1 2">DSM 15687</strain>
    </source>
</reference>
<evidence type="ECO:0000313" key="2">
    <source>
        <dbReference type="Proteomes" id="UP000182152"/>
    </source>
</evidence>
<dbReference type="Proteomes" id="UP000182152">
    <property type="component" value="Unassembled WGS sequence"/>
</dbReference>
<evidence type="ECO:0000313" key="1">
    <source>
        <dbReference type="EMBL" id="OJG78109.1"/>
    </source>
</evidence>
<accession>A0A1L8WAS9</accession>